<feature type="non-terminal residue" evidence="1">
    <location>
        <position position="1"/>
    </location>
</feature>
<protein>
    <submittedName>
        <fullName evidence="1">PPUP8220</fullName>
    </submittedName>
</protein>
<accession>A0A0S7ERK0</accession>
<sequence>KKERKTVIGLQVVSFGDKPVSPCRLPYVCVGLMDINEKRCSVWNYVKPQERRWEIVLTPRRQQKKLGDAEVKLTLGFKPFLILFDFKSLEMFVFGSFSALVEDRKQERVSKLHVLLFL</sequence>
<proteinExistence type="predicted"/>
<organism evidence="1">
    <name type="scientific">Poeciliopsis prolifica</name>
    <name type="common">blackstripe livebearer</name>
    <dbReference type="NCBI Taxonomy" id="188132"/>
    <lineage>
        <taxon>Eukaryota</taxon>
        <taxon>Metazoa</taxon>
        <taxon>Chordata</taxon>
        <taxon>Craniata</taxon>
        <taxon>Vertebrata</taxon>
        <taxon>Euteleostomi</taxon>
        <taxon>Actinopterygii</taxon>
        <taxon>Neopterygii</taxon>
        <taxon>Teleostei</taxon>
        <taxon>Neoteleostei</taxon>
        <taxon>Acanthomorphata</taxon>
        <taxon>Ovalentaria</taxon>
        <taxon>Atherinomorphae</taxon>
        <taxon>Cyprinodontiformes</taxon>
        <taxon>Poeciliidae</taxon>
        <taxon>Poeciliinae</taxon>
        <taxon>Poeciliopsis</taxon>
    </lineage>
</organism>
<dbReference type="AlphaFoldDB" id="A0A0S7ERK0"/>
<evidence type="ECO:0000313" key="1">
    <source>
        <dbReference type="EMBL" id="JAO05979.1"/>
    </source>
</evidence>
<gene>
    <name evidence="1" type="primary">PPUP8220</name>
</gene>
<dbReference type="EMBL" id="GBYX01475697">
    <property type="protein sequence ID" value="JAO05979.1"/>
    <property type="molecule type" value="Transcribed_RNA"/>
</dbReference>
<reference evidence="1" key="1">
    <citation type="submission" date="2014-12" db="EMBL/GenBank/DDBJ databases">
        <title>Parallel Evolution in Life History Adaptation Evident in the Tissue-Specific Poeciliopsis prolifica transcriptome.</title>
        <authorList>
            <person name="Jue N.K."/>
            <person name="Foley R.J."/>
            <person name="Obergfell C."/>
            <person name="Reznick D.N."/>
            <person name="O'Neill R.J."/>
            <person name="O'Neill M.J."/>
        </authorList>
    </citation>
    <scope>NUCLEOTIDE SEQUENCE</scope>
</reference>
<name>A0A0S7ERK0_9TELE</name>